<organism evidence="4 5">
    <name type="scientific">Cyprinus carpio</name>
    <name type="common">Common carp</name>
    <dbReference type="NCBI Taxonomy" id="7962"/>
    <lineage>
        <taxon>Eukaryota</taxon>
        <taxon>Metazoa</taxon>
        <taxon>Chordata</taxon>
        <taxon>Craniata</taxon>
        <taxon>Vertebrata</taxon>
        <taxon>Euteleostomi</taxon>
        <taxon>Actinopterygii</taxon>
        <taxon>Neopterygii</taxon>
        <taxon>Teleostei</taxon>
        <taxon>Ostariophysi</taxon>
        <taxon>Cypriniformes</taxon>
        <taxon>Cyprinidae</taxon>
        <taxon>Cyprininae</taxon>
        <taxon>Cyprinus</taxon>
    </lineage>
</organism>
<dbReference type="GO" id="GO:0003735">
    <property type="term" value="F:structural constituent of ribosome"/>
    <property type="evidence" value="ECO:0007669"/>
    <property type="project" value="InterPro"/>
</dbReference>
<dbReference type="AlphaFoldDB" id="A0A8C1LW30"/>
<evidence type="ECO:0000256" key="2">
    <source>
        <dbReference type="ARBA" id="ARBA00022980"/>
    </source>
</evidence>
<name>A0A8C1LW30_CYPCA</name>
<keyword evidence="3" id="KW-0687">Ribonucleoprotein</keyword>
<proteinExistence type="inferred from homology"/>
<protein>
    <recommendedName>
        <fullName evidence="6">Ribosomal protein S14</fullName>
    </recommendedName>
</protein>
<accession>A0A8C1LW30</accession>
<sequence length="118" mass="14216">MGQQNLIGVKYVPRLTTTHTLWLELYKDMMKRKHFIKYELKRSLLRSIKNNKNIPYSYRYHAYYQLVNLPRISSRSLMTNRCVVTGRVWGVNSKTYLSRFAFRDEVYRSELPGFRRAS</sequence>
<evidence type="ECO:0000256" key="3">
    <source>
        <dbReference type="ARBA" id="ARBA00023274"/>
    </source>
</evidence>
<keyword evidence="5" id="KW-1185">Reference proteome</keyword>
<reference evidence="4" key="2">
    <citation type="submission" date="2025-09" db="UniProtKB">
        <authorList>
            <consortium name="Ensembl"/>
        </authorList>
    </citation>
    <scope>IDENTIFICATION</scope>
</reference>
<dbReference type="Proteomes" id="UP000694427">
    <property type="component" value="Unplaced"/>
</dbReference>
<dbReference type="Pfam" id="PF00253">
    <property type="entry name" value="Ribosomal_S14"/>
    <property type="match status" value="1"/>
</dbReference>
<dbReference type="Ensembl" id="ENSCCRT00010072583.1">
    <property type="protein sequence ID" value="ENSCCRP00010065900.1"/>
    <property type="gene ID" value="ENSCCRG00010028301.1"/>
</dbReference>
<keyword evidence="2" id="KW-0689">Ribosomal protein</keyword>
<evidence type="ECO:0008006" key="6">
    <source>
        <dbReference type="Google" id="ProtNLM"/>
    </source>
</evidence>
<comment type="similarity">
    <text evidence="1">Belongs to the universal ribosomal protein uS14 family.</text>
</comment>
<dbReference type="GO" id="GO:0006412">
    <property type="term" value="P:translation"/>
    <property type="evidence" value="ECO:0007669"/>
    <property type="project" value="InterPro"/>
</dbReference>
<evidence type="ECO:0000256" key="1">
    <source>
        <dbReference type="ARBA" id="ARBA00009083"/>
    </source>
</evidence>
<reference evidence="4" key="1">
    <citation type="submission" date="2025-08" db="UniProtKB">
        <authorList>
            <consortium name="Ensembl"/>
        </authorList>
    </citation>
    <scope>IDENTIFICATION</scope>
</reference>
<dbReference type="PANTHER" id="PTHR19836">
    <property type="entry name" value="30S RIBOSOMAL PROTEIN S14"/>
    <property type="match status" value="1"/>
</dbReference>
<dbReference type="SUPFAM" id="SSF57716">
    <property type="entry name" value="Glucocorticoid receptor-like (DNA-binding domain)"/>
    <property type="match status" value="1"/>
</dbReference>
<evidence type="ECO:0000313" key="5">
    <source>
        <dbReference type="Proteomes" id="UP000694427"/>
    </source>
</evidence>
<dbReference type="GO" id="GO:0005763">
    <property type="term" value="C:mitochondrial small ribosomal subunit"/>
    <property type="evidence" value="ECO:0007669"/>
    <property type="project" value="TreeGrafter"/>
</dbReference>
<dbReference type="PANTHER" id="PTHR19836:SF19">
    <property type="entry name" value="SMALL RIBOSOMAL SUBUNIT PROTEIN US14M"/>
    <property type="match status" value="1"/>
</dbReference>
<dbReference type="Gene3D" id="1.10.287.1480">
    <property type="match status" value="1"/>
</dbReference>
<evidence type="ECO:0000313" key="4">
    <source>
        <dbReference type="Ensembl" id="ENSCCRP00010065900.1"/>
    </source>
</evidence>
<dbReference type="InterPro" id="IPR001209">
    <property type="entry name" value="Ribosomal_uS14"/>
</dbReference>